<dbReference type="Gene3D" id="3.40.50.1110">
    <property type="entry name" value="SGNH hydrolase"/>
    <property type="match status" value="1"/>
</dbReference>
<dbReference type="InterPro" id="IPR051532">
    <property type="entry name" value="Ester_Hydrolysis_Enzymes"/>
</dbReference>
<organism evidence="2 3">
    <name type="scientific">Paenibacillus plantiphilus</name>
    <dbReference type="NCBI Taxonomy" id="2905650"/>
    <lineage>
        <taxon>Bacteria</taxon>
        <taxon>Bacillati</taxon>
        <taxon>Bacillota</taxon>
        <taxon>Bacilli</taxon>
        <taxon>Bacillales</taxon>
        <taxon>Paenibacillaceae</taxon>
        <taxon>Paenibacillus</taxon>
    </lineage>
</organism>
<protein>
    <recommendedName>
        <fullName evidence="1">SGNH hydrolase-type esterase domain-containing protein</fullName>
    </recommendedName>
</protein>
<dbReference type="PANTHER" id="PTHR30383:SF29">
    <property type="entry name" value="SGNH HYDROLASE-TYPE ESTERASE DOMAIN-CONTAINING PROTEIN"/>
    <property type="match status" value="1"/>
</dbReference>
<evidence type="ECO:0000313" key="3">
    <source>
        <dbReference type="Proteomes" id="UP000838686"/>
    </source>
</evidence>
<comment type="caution">
    <text evidence="2">The sequence shown here is derived from an EMBL/GenBank/DDBJ whole genome shotgun (WGS) entry which is preliminary data.</text>
</comment>
<evidence type="ECO:0000259" key="1">
    <source>
        <dbReference type="Pfam" id="PF13472"/>
    </source>
</evidence>
<dbReference type="InterPro" id="IPR036514">
    <property type="entry name" value="SGNH_hydro_sf"/>
</dbReference>
<reference evidence="2" key="1">
    <citation type="submission" date="2022-01" db="EMBL/GenBank/DDBJ databases">
        <authorList>
            <person name="Criscuolo A."/>
        </authorList>
    </citation>
    <scope>NUCLEOTIDE SEQUENCE</scope>
    <source>
        <strain evidence="2">CIP111893</strain>
    </source>
</reference>
<dbReference type="Proteomes" id="UP000838686">
    <property type="component" value="Unassembled WGS sequence"/>
</dbReference>
<dbReference type="PANTHER" id="PTHR30383">
    <property type="entry name" value="THIOESTERASE 1/PROTEASE 1/LYSOPHOSPHOLIPASE L1"/>
    <property type="match status" value="1"/>
</dbReference>
<evidence type="ECO:0000313" key="2">
    <source>
        <dbReference type="EMBL" id="CAH1200582.1"/>
    </source>
</evidence>
<name>A0ABN8G8G5_9BACL</name>
<sequence>MIGVKRKTIVCFGDSNTWGYNAETGSRFDEETRWTGLLASSLGSEYRVIEEGLSGRTSVCEDPLFEGLSGLSYLQPCLLSHSPLNLVIIMLGTNDTKERFGLTSYNIAQGIVRLARKARASAAGISGQAPEVLVVSPPAIGEQYAQTSIGKAMGSQCSGKSLELAEHLGSLLAGEDIHFADSKLHVSMNEIDYMHLDAEGHRLMTEFMRGQVASILNGR</sequence>
<dbReference type="InterPro" id="IPR013830">
    <property type="entry name" value="SGNH_hydro"/>
</dbReference>
<gene>
    <name evidence="2" type="ORF">PAECIP111893_01470</name>
</gene>
<proteinExistence type="predicted"/>
<dbReference type="CDD" id="cd01839">
    <property type="entry name" value="SGNH_arylesterase_like"/>
    <property type="match status" value="1"/>
</dbReference>
<dbReference type="Pfam" id="PF13472">
    <property type="entry name" value="Lipase_GDSL_2"/>
    <property type="match status" value="1"/>
</dbReference>
<keyword evidence="3" id="KW-1185">Reference proteome</keyword>
<dbReference type="SUPFAM" id="SSF52266">
    <property type="entry name" value="SGNH hydrolase"/>
    <property type="match status" value="1"/>
</dbReference>
<feature type="domain" description="SGNH hydrolase-type esterase" evidence="1">
    <location>
        <begin position="11"/>
        <end position="203"/>
    </location>
</feature>
<accession>A0ABN8G8G5</accession>
<dbReference type="EMBL" id="CAKMMF010000006">
    <property type="protein sequence ID" value="CAH1200582.1"/>
    <property type="molecule type" value="Genomic_DNA"/>
</dbReference>